<dbReference type="PANTHER" id="PTHR43792">
    <property type="entry name" value="GNAT FAMILY, PUTATIVE (AFU_ORTHOLOGUE AFUA_3G00765)-RELATED-RELATED"/>
    <property type="match status" value="1"/>
</dbReference>
<evidence type="ECO:0000313" key="3">
    <source>
        <dbReference type="Proteomes" id="UP000549911"/>
    </source>
</evidence>
<dbReference type="SUPFAM" id="SSF55729">
    <property type="entry name" value="Acyl-CoA N-acyltransferases (Nat)"/>
    <property type="match status" value="1"/>
</dbReference>
<comment type="caution">
    <text evidence="2">The sequence shown here is derived from an EMBL/GenBank/DDBJ whole genome shotgun (WGS) entry which is preliminary data.</text>
</comment>
<dbReference type="GO" id="GO:0016747">
    <property type="term" value="F:acyltransferase activity, transferring groups other than amino-acyl groups"/>
    <property type="evidence" value="ECO:0007669"/>
    <property type="project" value="InterPro"/>
</dbReference>
<dbReference type="InterPro" id="IPR051531">
    <property type="entry name" value="N-acetyltransferase"/>
</dbReference>
<reference evidence="2 3" key="2">
    <citation type="submission" date="2020-08" db="EMBL/GenBank/DDBJ databases">
        <title>The Agave Microbiome: Exploring the role of microbial communities in plant adaptations to desert environments.</title>
        <authorList>
            <person name="Partida-Martinez L.P."/>
        </authorList>
    </citation>
    <scope>NUCLEOTIDE SEQUENCE [LARGE SCALE GENOMIC DNA]</scope>
    <source>
        <strain evidence="2 3">AT2.17</strain>
    </source>
</reference>
<proteinExistence type="predicted"/>
<dbReference type="AlphaFoldDB" id="A0A7Y9KSC6"/>
<gene>
    <name evidence="2" type="ORF">F4692_002602</name>
</gene>
<reference evidence="2 3" key="1">
    <citation type="submission" date="2020-07" db="EMBL/GenBank/DDBJ databases">
        <authorList>
            <person name="Partida-Martinez L."/>
            <person name="Huntemann M."/>
            <person name="Clum A."/>
            <person name="Wang J."/>
            <person name="Palaniappan K."/>
            <person name="Ritter S."/>
            <person name="Chen I.-M."/>
            <person name="Stamatis D."/>
            <person name="Reddy T."/>
            <person name="O'Malley R."/>
            <person name="Daum C."/>
            <person name="Shapiro N."/>
            <person name="Ivanova N."/>
            <person name="Kyrpides N."/>
            <person name="Woyke T."/>
        </authorList>
    </citation>
    <scope>NUCLEOTIDE SEQUENCE [LARGE SCALE GENOMIC DNA]</scope>
    <source>
        <strain evidence="2 3">AT2.17</strain>
    </source>
</reference>
<dbReference type="InterPro" id="IPR000182">
    <property type="entry name" value="GNAT_dom"/>
</dbReference>
<dbReference type="Pfam" id="PF13302">
    <property type="entry name" value="Acetyltransf_3"/>
    <property type="match status" value="1"/>
</dbReference>
<dbReference type="PROSITE" id="PS51186">
    <property type="entry name" value="GNAT"/>
    <property type="match status" value="1"/>
</dbReference>
<evidence type="ECO:0000259" key="1">
    <source>
        <dbReference type="PROSITE" id="PS51186"/>
    </source>
</evidence>
<feature type="domain" description="N-acetyltransferase" evidence="1">
    <location>
        <begin position="9"/>
        <end position="165"/>
    </location>
</feature>
<dbReference type="InterPro" id="IPR016181">
    <property type="entry name" value="Acyl_CoA_acyltransferase"/>
</dbReference>
<dbReference type="PANTHER" id="PTHR43792:SF1">
    <property type="entry name" value="N-ACETYLTRANSFERASE DOMAIN-CONTAINING PROTEIN"/>
    <property type="match status" value="1"/>
</dbReference>
<keyword evidence="3" id="KW-1185">Reference proteome</keyword>
<organism evidence="2 3">
    <name type="scientific">Nocardioides cavernae</name>
    <dbReference type="NCBI Taxonomy" id="1921566"/>
    <lineage>
        <taxon>Bacteria</taxon>
        <taxon>Bacillati</taxon>
        <taxon>Actinomycetota</taxon>
        <taxon>Actinomycetes</taxon>
        <taxon>Propionibacteriales</taxon>
        <taxon>Nocardioidaceae</taxon>
        <taxon>Nocardioides</taxon>
    </lineage>
</organism>
<protein>
    <submittedName>
        <fullName evidence="2">RimJ/RimL family protein N-acetyltransferase</fullName>
    </submittedName>
</protein>
<name>A0A7Y9KSC6_9ACTN</name>
<dbReference type="Proteomes" id="UP000549911">
    <property type="component" value="Unassembled WGS sequence"/>
</dbReference>
<dbReference type="RefSeq" id="WP_308645292.1">
    <property type="nucleotide sequence ID" value="NZ_JACCBW010000002.1"/>
</dbReference>
<accession>A0A7Y9KSC6</accession>
<keyword evidence="2" id="KW-0808">Transferase</keyword>
<sequence>MLPEPTARLRFRPMVRDDVDVVTELLIAFDPFRGDRPPSTREDAVRWIEWQERTYADHDFGLWVVETHEGEIVGDCGLTVQDVEGTPHVEVGYHLLPHVRGRGFATEAARAVRDLAAAHGVEHLVALIRPEHTASQGVARRLGMELERTARVHGGDALVFGTDLQQKA</sequence>
<evidence type="ECO:0000313" key="2">
    <source>
        <dbReference type="EMBL" id="NYE37469.1"/>
    </source>
</evidence>
<dbReference type="Gene3D" id="3.40.630.30">
    <property type="match status" value="1"/>
</dbReference>
<dbReference type="EMBL" id="JACCBW010000002">
    <property type="protein sequence ID" value="NYE37469.1"/>
    <property type="molecule type" value="Genomic_DNA"/>
</dbReference>